<name>A0A1I0H6Y4_9FIRM</name>
<sequence length="157" mass="18469">MEDKFKLFLESIDENNRVFVEELNDFLIESNCKCDIKSAKSGYLVSYILKDNKRTLASFVIRKSGVKIRIYPENINKYQSFLNTLPSKMKKDVKKASVCKRLINPDDCNPRCAKGYSFILDDETYQKCRYMAFMPTLNKENNPYIKQFLEQELTCRV</sequence>
<proteinExistence type="predicted"/>
<keyword evidence="2" id="KW-1185">Reference proteome</keyword>
<dbReference type="EMBL" id="FOIN01000042">
    <property type="protein sequence ID" value="SET78575.1"/>
    <property type="molecule type" value="Genomic_DNA"/>
</dbReference>
<accession>A0A1I0H6Y4</accession>
<evidence type="ECO:0000313" key="2">
    <source>
        <dbReference type="Proteomes" id="UP000198558"/>
    </source>
</evidence>
<gene>
    <name evidence="1" type="ORF">SAMN04489758_1426</name>
</gene>
<evidence type="ECO:0000313" key="1">
    <source>
        <dbReference type="EMBL" id="SET78575.1"/>
    </source>
</evidence>
<dbReference type="RefSeq" id="WP_092356115.1">
    <property type="nucleotide sequence ID" value="NZ_FOIN01000042.1"/>
</dbReference>
<reference evidence="2" key="1">
    <citation type="submission" date="2016-10" db="EMBL/GenBank/DDBJ databases">
        <authorList>
            <person name="Varghese N."/>
            <person name="Submissions S."/>
        </authorList>
    </citation>
    <scope>NUCLEOTIDE SEQUENCE [LARGE SCALE GENOMIC DNA]</scope>
    <source>
        <strain evidence="2">DSM 1551</strain>
    </source>
</reference>
<dbReference type="Proteomes" id="UP000198558">
    <property type="component" value="Unassembled WGS sequence"/>
</dbReference>
<dbReference type="OrthoDB" id="9805359at2"/>
<dbReference type="GeneID" id="78289295"/>
<organism evidence="1 2">
    <name type="scientific">Thomasclavelia cocleata</name>
    <dbReference type="NCBI Taxonomy" id="69824"/>
    <lineage>
        <taxon>Bacteria</taxon>
        <taxon>Bacillati</taxon>
        <taxon>Bacillota</taxon>
        <taxon>Erysipelotrichia</taxon>
        <taxon>Erysipelotrichales</taxon>
        <taxon>Coprobacillaceae</taxon>
        <taxon>Thomasclavelia</taxon>
    </lineage>
</organism>
<dbReference type="AlphaFoldDB" id="A0A1I0H6Y4"/>
<protein>
    <submittedName>
        <fullName evidence="1">Uncharacterized protein</fullName>
    </submittedName>
</protein>